<keyword evidence="3" id="KW-1185">Reference proteome</keyword>
<dbReference type="EMBL" id="JBGBPQ010000028">
    <property type="protein sequence ID" value="KAL1496547.1"/>
    <property type="molecule type" value="Genomic_DNA"/>
</dbReference>
<feature type="region of interest" description="Disordered" evidence="1">
    <location>
        <begin position="18"/>
        <end position="97"/>
    </location>
</feature>
<evidence type="ECO:0000256" key="1">
    <source>
        <dbReference type="SAM" id="MobiDB-lite"/>
    </source>
</evidence>
<accession>A0AB34IE64</accession>
<dbReference type="AlphaFoldDB" id="A0AB34IE64"/>
<organism evidence="2 3">
    <name type="scientific">Prymnesium parvum</name>
    <name type="common">Toxic golden alga</name>
    <dbReference type="NCBI Taxonomy" id="97485"/>
    <lineage>
        <taxon>Eukaryota</taxon>
        <taxon>Haptista</taxon>
        <taxon>Haptophyta</taxon>
        <taxon>Prymnesiophyceae</taxon>
        <taxon>Prymnesiales</taxon>
        <taxon>Prymnesiaceae</taxon>
        <taxon>Prymnesium</taxon>
    </lineage>
</organism>
<dbReference type="Proteomes" id="UP001515480">
    <property type="component" value="Unassembled WGS sequence"/>
</dbReference>
<comment type="caution">
    <text evidence="2">The sequence shown here is derived from an EMBL/GenBank/DDBJ whole genome shotgun (WGS) entry which is preliminary data.</text>
</comment>
<reference evidence="2 3" key="1">
    <citation type="journal article" date="2024" name="Science">
        <title>Giant polyketide synthase enzymes in the biosynthesis of giant marine polyether toxins.</title>
        <authorList>
            <person name="Fallon T.R."/>
            <person name="Shende V.V."/>
            <person name="Wierzbicki I.H."/>
            <person name="Pendleton A.L."/>
            <person name="Watervoot N.F."/>
            <person name="Auber R.P."/>
            <person name="Gonzalez D.J."/>
            <person name="Wisecaver J.H."/>
            <person name="Moore B.S."/>
        </authorList>
    </citation>
    <scope>NUCLEOTIDE SEQUENCE [LARGE SCALE GENOMIC DNA]</scope>
    <source>
        <strain evidence="2 3">12B1</strain>
    </source>
</reference>
<sequence>MHDLPLFLLSSTQVPCEGNAVTHHDRDARSMMRRDSKDTSAPWELPFSSHSSDDDEPSCDAPPHWAPKTKRRHIVPRPPHAKTPWARQGGSKNGKEC</sequence>
<feature type="compositionally biased region" description="Basic and acidic residues" evidence="1">
    <location>
        <begin position="22"/>
        <end position="38"/>
    </location>
</feature>
<evidence type="ECO:0000313" key="2">
    <source>
        <dbReference type="EMBL" id="KAL1496547.1"/>
    </source>
</evidence>
<proteinExistence type="predicted"/>
<protein>
    <submittedName>
        <fullName evidence="2">Uncharacterized protein</fullName>
    </submittedName>
</protein>
<gene>
    <name evidence="2" type="ORF">AB1Y20_014153</name>
</gene>
<evidence type="ECO:0000313" key="3">
    <source>
        <dbReference type="Proteomes" id="UP001515480"/>
    </source>
</evidence>
<name>A0AB34IE64_PRYPA</name>